<gene>
    <name evidence="1" type="ORF">SAMN05660836_02440</name>
</gene>
<proteinExistence type="predicted"/>
<dbReference type="InterPro" id="IPR011990">
    <property type="entry name" value="TPR-like_helical_dom_sf"/>
</dbReference>
<dbReference type="RefSeq" id="WP_093396143.1">
    <property type="nucleotide sequence ID" value="NZ_FOUU01000011.1"/>
</dbReference>
<dbReference type="AlphaFoldDB" id="A0A1I4VSQ9"/>
<dbReference type="OrthoDB" id="5519473at2"/>
<accession>A0A1I4VSQ9</accession>
<evidence type="ECO:0008006" key="3">
    <source>
        <dbReference type="Google" id="ProtNLM"/>
    </source>
</evidence>
<dbReference type="Pfam" id="PF13428">
    <property type="entry name" value="TPR_14"/>
    <property type="match status" value="1"/>
</dbReference>
<evidence type="ECO:0000313" key="1">
    <source>
        <dbReference type="EMBL" id="SFN04079.1"/>
    </source>
</evidence>
<dbReference type="STRING" id="39841.SAMN05660836_02440"/>
<dbReference type="Proteomes" id="UP000199611">
    <property type="component" value="Unassembled WGS sequence"/>
</dbReference>
<organism evidence="1 2">
    <name type="scientific">Thermodesulforhabdus norvegica</name>
    <dbReference type="NCBI Taxonomy" id="39841"/>
    <lineage>
        <taxon>Bacteria</taxon>
        <taxon>Pseudomonadati</taxon>
        <taxon>Thermodesulfobacteriota</taxon>
        <taxon>Syntrophobacteria</taxon>
        <taxon>Syntrophobacterales</taxon>
        <taxon>Thermodesulforhabdaceae</taxon>
        <taxon>Thermodesulforhabdus</taxon>
    </lineage>
</organism>
<dbReference type="SUPFAM" id="SSF48452">
    <property type="entry name" value="TPR-like"/>
    <property type="match status" value="1"/>
</dbReference>
<dbReference type="EMBL" id="FOUU01000011">
    <property type="protein sequence ID" value="SFN04079.1"/>
    <property type="molecule type" value="Genomic_DNA"/>
</dbReference>
<evidence type="ECO:0000313" key="2">
    <source>
        <dbReference type="Proteomes" id="UP000199611"/>
    </source>
</evidence>
<keyword evidence="2" id="KW-1185">Reference proteome</keyword>
<name>A0A1I4VSQ9_9BACT</name>
<protein>
    <recommendedName>
        <fullName evidence="3">Tetratricopeptide repeat protein</fullName>
    </recommendedName>
</protein>
<reference evidence="1 2" key="1">
    <citation type="submission" date="2016-10" db="EMBL/GenBank/DDBJ databases">
        <authorList>
            <person name="de Groot N.N."/>
        </authorList>
    </citation>
    <scope>NUCLEOTIDE SEQUENCE [LARGE SCALE GENOMIC DNA]</scope>
    <source>
        <strain evidence="1 2">DSM 9990</strain>
    </source>
</reference>
<sequence>MGLLSWPKQLFYNLGSRVAIFLVRRRIKKGRTQPHVWLVLARLHEVRREYNTAVEVLRMGLKEFPNNPILNSHLKRLENHSG</sequence>